<dbReference type="EMBL" id="SRLO01000706">
    <property type="protein sequence ID" value="TNN48211.1"/>
    <property type="molecule type" value="Genomic_DNA"/>
</dbReference>
<reference evidence="1 2" key="1">
    <citation type="submission" date="2019-03" db="EMBL/GenBank/DDBJ databases">
        <title>First draft genome of Liparis tanakae, snailfish: a comprehensive survey of snailfish specific genes.</title>
        <authorList>
            <person name="Kim W."/>
            <person name="Song I."/>
            <person name="Jeong J.-H."/>
            <person name="Kim D."/>
            <person name="Kim S."/>
            <person name="Ryu S."/>
            <person name="Song J.Y."/>
            <person name="Lee S.K."/>
        </authorList>
    </citation>
    <scope>NUCLEOTIDE SEQUENCE [LARGE SCALE GENOMIC DNA]</scope>
    <source>
        <tissue evidence="1">Muscle</tissue>
    </source>
</reference>
<sequence length="136" mass="15106">MAVVSSGSSDTMVPRLILSVYLVKKRGTYDGGEGQPADFISKEQGIPRSRFIVGIPENEVIHMTDYILMSCSTSAPTLTCSARCEIRLSLNSRLSAVMWRKPAILFTCENFVLIFSVKDWEDLLITSLFVAMTDSM</sequence>
<comment type="caution">
    <text evidence="1">The sequence shown here is derived from an EMBL/GenBank/DDBJ whole genome shotgun (WGS) entry which is preliminary data.</text>
</comment>
<evidence type="ECO:0000313" key="2">
    <source>
        <dbReference type="Proteomes" id="UP000314294"/>
    </source>
</evidence>
<protein>
    <submittedName>
        <fullName evidence="1">Uncharacterized protein</fullName>
    </submittedName>
</protein>
<dbReference type="AlphaFoldDB" id="A0A4Z2G4N7"/>
<proteinExistence type="predicted"/>
<keyword evidence="2" id="KW-1185">Reference proteome</keyword>
<accession>A0A4Z2G4N7</accession>
<organism evidence="1 2">
    <name type="scientific">Liparis tanakae</name>
    <name type="common">Tanaka's snailfish</name>
    <dbReference type="NCBI Taxonomy" id="230148"/>
    <lineage>
        <taxon>Eukaryota</taxon>
        <taxon>Metazoa</taxon>
        <taxon>Chordata</taxon>
        <taxon>Craniata</taxon>
        <taxon>Vertebrata</taxon>
        <taxon>Euteleostomi</taxon>
        <taxon>Actinopterygii</taxon>
        <taxon>Neopterygii</taxon>
        <taxon>Teleostei</taxon>
        <taxon>Neoteleostei</taxon>
        <taxon>Acanthomorphata</taxon>
        <taxon>Eupercaria</taxon>
        <taxon>Perciformes</taxon>
        <taxon>Cottioidei</taxon>
        <taxon>Cottales</taxon>
        <taxon>Liparidae</taxon>
        <taxon>Liparis</taxon>
    </lineage>
</organism>
<gene>
    <name evidence="1" type="ORF">EYF80_041570</name>
</gene>
<name>A0A4Z2G4N7_9TELE</name>
<evidence type="ECO:0000313" key="1">
    <source>
        <dbReference type="EMBL" id="TNN48211.1"/>
    </source>
</evidence>
<dbReference type="Proteomes" id="UP000314294">
    <property type="component" value="Unassembled WGS sequence"/>
</dbReference>